<reference evidence="1" key="1">
    <citation type="submission" date="2020-11" db="EMBL/GenBank/DDBJ databases">
        <authorList>
            <person name="Tran Van P."/>
        </authorList>
    </citation>
    <scope>NUCLEOTIDE SEQUENCE</scope>
</reference>
<dbReference type="EMBL" id="OB661404">
    <property type="protein sequence ID" value="CAD7228145.1"/>
    <property type="molecule type" value="Genomic_DNA"/>
</dbReference>
<organism evidence="1">
    <name type="scientific">Cyprideis torosa</name>
    <dbReference type="NCBI Taxonomy" id="163714"/>
    <lineage>
        <taxon>Eukaryota</taxon>
        <taxon>Metazoa</taxon>
        <taxon>Ecdysozoa</taxon>
        <taxon>Arthropoda</taxon>
        <taxon>Crustacea</taxon>
        <taxon>Oligostraca</taxon>
        <taxon>Ostracoda</taxon>
        <taxon>Podocopa</taxon>
        <taxon>Podocopida</taxon>
        <taxon>Cytherocopina</taxon>
        <taxon>Cytheroidea</taxon>
        <taxon>Cytherideidae</taxon>
        <taxon>Cyprideis</taxon>
    </lineage>
</organism>
<sequence length="198" mass="22448">MKFFLLMLAVFYSTRAHSDGPYSTVLLAEEVGQGDTIRWKREALPNAEAASVLYDGNPQTAHYGPPQVYSKQQPWWTKATNFGGLGRKKREAMPSGFAFAGPEAEHSVLYDSNPQTNHGAYRIYLKQIPWYRRARNLGGFGRKKREAMPSGFAFASAEAEHSVLYDSNPQTKHGANQAYPKQRPFWMRARNFGGRRKK</sequence>
<gene>
    <name evidence="1" type="ORF">CTOB1V02_LOCUS6034</name>
</gene>
<accession>A0A7R8WG44</accession>
<name>A0A7R8WG44_9CRUS</name>
<dbReference type="AlphaFoldDB" id="A0A7R8WG44"/>
<protein>
    <submittedName>
        <fullName evidence="1">Uncharacterized protein</fullName>
    </submittedName>
</protein>
<proteinExistence type="predicted"/>
<evidence type="ECO:0000313" key="1">
    <source>
        <dbReference type="EMBL" id="CAD7228145.1"/>
    </source>
</evidence>